<organism evidence="1">
    <name type="scientific">Vibrio chaetopteri</name>
    <dbReference type="NCBI Taxonomy" id="3016528"/>
    <lineage>
        <taxon>Bacteria</taxon>
        <taxon>Pseudomonadati</taxon>
        <taxon>Pseudomonadota</taxon>
        <taxon>Gammaproteobacteria</taxon>
        <taxon>Vibrionales</taxon>
        <taxon>Vibrionaceae</taxon>
        <taxon>Vibrio</taxon>
    </lineage>
</organism>
<dbReference type="AlphaFoldDB" id="A0AAU8BQJ7"/>
<accession>A0AAU8BQJ7</accession>
<dbReference type="KEGG" id="vck:PG915_17885"/>
<dbReference type="PROSITE" id="PS00018">
    <property type="entry name" value="EF_HAND_1"/>
    <property type="match status" value="1"/>
</dbReference>
<evidence type="ECO:0000313" key="1">
    <source>
        <dbReference type="EMBL" id="XCD18631.1"/>
    </source>
</evidence>
<sequence length="678" mass="77347">MKIRLLISGIVTGLASSLIGHQVEAAPSMGLVLPGGWQAWGSRAKEIQQWESQNSDIVFGSLGTPELNKQTTALGYMYSQKLDCFAGEQEAWLHRQLWQQGVNPEHLYLHASQETHLAYENLSEKAQQFLDGKPLHMMVKKGTVLKTARLPLKLSINEELIVVTSLPFMAINVPSSDTLSISLARPEQNSAPISEWQPLSIGEPTVTGSLSRITIEQQMLAVAPWLGEYHFNTGHRALDLDMPVYMVRLSWSKPQSIDALSVDYGLRQEAKHVEIPGWDWRNDTNGDGYLDDNEYRQRVNLEAQARYASQARLIPVGNMWLGTCWQRTNFSHPSANQAHMDWYKYDWQRQGLSGAYNDDMAKLLGSNQYQVLKGGAITELPGKVGTDEAALNYAGQMASFLSQLKDHIPNTQLAANISELNLWRYPQWTPELRGVFDVWLREHYLYAAMGTDALRERWEHFALSAMGDESLVMTTTRFGRSELDTQNELAWQQDIATGLALYYLFHIPKQTHYHSWNQTFYYSSNPTDNNNWYQSGAVKNQVYRPTEMLSYDLGEPINETDSSFDWLTQDRVEAKQVEQLLQSKPSGWFWLDRGNWLWRSKYKAIGRRFEHGLVVYFAGESRAETKVWSDEPIWNGERQTIALPAHYQRVNWDGSLAPKSDQIELRPYEGAVLILSGE</sequence>
<dbReference type="EMBL" id="CP115921">
    <property type="protein sequence ID" value="XCD18631.1"/>
    <property type="molecule type" value="Genomic_DNA"/>
</dbReference>
<dbReference type="RefSeq" id="WP_353499776.1">
    <property type="nucleotide sequence ID" value="NZ_CP115921.1"/>
</dbReference>
<proteinExistence type="predicted"/>
<gene>
    <name evidence="1" type="ORF">PG915_17885</name>
</gene>
<name>A0AAU8BQJ7_9VIBR</name>
<reference evidence="1" key="1">
    <citation type="submission" date="2023-01" db="EMBL/GenBank/DDBJ databases">
        <title>Vibrio sp. CB1-14 genome sequencing.</title>
        <authorList>
            <person name="Otstavnykh N."/>
            <person name="Isaeva M."/>
            <person name="Meleshko D."/>
        </authorList>
    </citation>
    <scope>NUCLEOTIDE SEQUENCE</scope>
    <source>
        <strain evidence="1">CB1-14</strain>
    </source>
</reference>
<protein>
    <submittedName>
        <fullName evidence="1">Uncharacterized protein</fullName>
    </submittedName>
</protein>
<dbReference type="InterPro" id="IPR018247">
    <property type="entry name" value="EF_Hand_1_Ca_BS"/>
</dbReference>